<reference evidence="2 3" key="1">
    <citation type="journal article" date="2016" name="Mol. Biol. Evol.">
        <title>Comparative Genomics of Early-Diverging Mushroom-Forming Fungi Provides Insights into the Origins of Lignocellulose Decay Capabilities.</title>
        <authorList>
            <person name="Nagy L.G."/>
            <person name="Riley R."/>
            <person name="Tritt A."/>
            <person name="Adam C."/>
            <person name="Daum C."/>
            <person name="Floudas D."/>
            <person name="Sun H."/>
            <person name="Yadav J.S."/>
            <person name="Pangilinan J."/>
            <person name="Larsson K.H."/>
            <person name="Matsuura K."/>
            <person name="Barry K."/>
            <person name="Labutti K."/>
            <person name="Kuo R."/>
            <person name="Ohm R.A."/>
            <person name="Bhattacharya S.S."/>
            <person name="Shirouzu T."/>
            <person name="Yoshinaga Y."/>
            <person name="Martin F.M."/>
            <person name="Grigoriev I.V."/>
            <person name="Hibbett D.S."/>
        </authorList>
    </citation>
    <scope>NUCLEOTIDE SEQUENCE [LARGE SCALE GENOMIC DNA]</scope>
    <source>
        <strain evidence="2 3">HHB12029</strain>
    </source>
</reference>
<protein>
    <recommendedName>
        <fullName evidence="1">DDE-1 domain-containing protein</fullName>
    </recommendedName>
</protein>
<dbReference type="OrthoDB" id="3341102at2759"/>
<organism evidence="2 3">
    <name type="scientific">Exidia glandulosa HHB12029</name>
    <dbReference type="NCBI Taxonomy" id="1314781"/>
    <lineage>
        <taxon>Eukaryota</taxon>
        <taxon>Fungi</taxon>
        <taxon>Dikarya</taxon>
        <taxon>Basidiomycota</taxon>
        <taxon>Agaricomycotina</taxon>
        <taxon>Agaricomycetes</taxon>
        <taxon>Auriculariales</taxon>
        <taxon>Exidiaceae</taxon>
        <taxon>Exidia</taxon>
    </lineage>
</organism>
<dbReference type="Proteomes" id="UP000077266">
    <property type="component" value="Unassembled WGS sequence"/>
</dbReference>
<name>A0A165BV48_EXIGL</name>
<evidence type="ECO:0000313" key="3">
    <source>
        <dbReference type="Proteomes" id="UP000077266"/>
    </source>
</evidence>
<dbReference type="InterPro" id="IPR004875">
    <property type="entry name" value="DDE_SF_endonuclease_dom"/>
</dbReference>
<dbReference type="GO" id="GO:0003676">
    <property type="term" value="F:nucleic acid binding"/>
    <property type="evidence" value="ECO:0007669"/>
    <property type="project" value="InterPro"/>
</dbReference>
<feature type="domain" description="DDE-1" evidence="1">
    <location>
        <begin position="9"/>
        <end position="97"/>
    </location>
</feature>
<dbReference type="EMBL" id="KV426402">
    <property type="protein sequence ID" value="KZV81294.1"/>
    <property type="molecule type" value="Genomic_DNA"/>
</dbReference>
<evidence type="ECO:0000313" key="2">
    <source>
        <dbReference type="EMBL" id="KZV81294.1"/>
    </source>
</evidence>
<gene>
    <name evidence="2" type="ORF">EXIGLDRAFT_628696</name>
</gene>
<dbReference type="AlphaFoldDB" id="A0A165BV48"/>
<dbReference type="Pfam" id="PF03184">
    <property type="entry name" value="DDE_1"/>
    <property type="match status" value="1"/>
</dbReference>
<keyword evidence="3" id="KW-1185">Reference proteome</keyword>
<accession>A0A165BV48</accession>
<dbReference type="InParanoid" id="A0A165BV48"/>
<sequence length="146" mass="16902">MKDYARLILAPYFQQAKDRLALDPAQECLLQLDCWSVHRSEEFRAWMETTYPWILLDYVPGGCTGIWQPCDVGIQRGFKHVVRQCQHADVVAETVSALEQKKRPEDIKLEQGVAELRNRSVAWLVHAYHQMNDPAIVRKVRIINTA</sequence>
<proteinExistence type="predicted"/>
<evidence type="ECO:0000259" key="1">
    <source>
        <dbReference type="Pfam" id="PF03184"/>
    </source>
</evidence>